<proteinExistence type="inferred from homology"/>
<evidence type="ECO:0000313" key="4">
    <source>
        <dbReference type="Proteomes" id="UP000472264"/>
    </source>
</evidence>
<comment type="similarity">
    <text evidence="1">Belongs to the FAM53 family.</text>
</comment>
<keyword evidence="4" id="KW-1185">Reference proteome</keyword>
<dbReference type="OrthoDB" id="9934966at2759"/>
<dbReference type="Proteomes" id="UP000472264">
    <property type="component" value="Chromosome 15"/>
</dbReference>
<reference evidence="3" key="2">
    <citation type="submission" date="2025-08" db="UniProtKB">
        <authorList>
            <consortium name="Ensembl"/>
        </authorList>
    </citation>
    <scope>IDENTIFICATION</scope>
</reference>
<feature type="compositionally biased region" description="Acidic residues" evidence="2">
    <location>
        <begin position="385"/>
        <end position="399"/>
    </location>
</feature>
<dbReference type="GeneID" id="115055363"/>
<dbReference type="GO" id="GO:0006606">
    <property type="term" value="P:protein import into nucleus"/>
    <property type="evidence" value="ECO:0007669"/>
    <property type="project" value="TreeGrafter"/>
</dbReference>
<dbReference type="AlphaFoldDB" id="A0A665U699"/>
<dbReference type="RefSeq" id="XP_029376965.1">
    <property type="nucleotide sequence ID" value="XM_029521105.1"/>
</dbReference>
<feature type="region of interest" description="Disordered" evidence="2">
    <location>
        <begin position="259"/>
        <end position="325"/>
    </location>
</feature>
<feature type="compositionally biased region" description="Low complexity" evidence="2">
    <location>
        <begin position="353"/>
        <end position="369"/>
    </location>
</feature>
<feature type="compositionally biased region" description="Basic and acidic residues" evidence="2">
    <location>
        <begin position="304"/>
        <end position="320"/>
    </location>
</feature>
<feature type="region of interest" description="Disordered" evidence="2">
    <location>
        <begin position="348"/>
        <end position="412"/>
    </location>
</feature>
<dbReference type="PANTHER" id="PTHR28567:SF1">
    <property type="entry name" value="PROTEIN FAM53B"/>
    <property type="match status" value="1"/>
</dbReference>
<protein>
    <submittedName>
        <fullName evidence="3">Protein FAM53B-like</fullName>
    </submittedName>
</protein>
<reference evidence="3" key="1">
    <citation type="submission" date="2021-04" db="EMBL/GenBank/DDBJ databases">
        <authorList>
            <consortium name="Wellcome Sanger Institute Data Sharing"/>
        </authorList>
    </citation>
    <scope>NUCLEOTIDE SEQUENCE [LARGE SCALE GENOMIC DNA]</scope>
</reference>
<dbReference type="InterPro" id="IPR029356">
    <property type="entry name" value="FAM53"/>
</dbReference>
<evidence type="ECO:0000313" key="3">
    <source>
        <dbReference type="Ensembl" id="ENSENLP00000015153.1"/>
    </source>
</evidence>
<dbReference type="OMA" id="GIQDLPF"/>
<accession>A0A665U699</accession>
<dbReference type="GO" id="GO:0005634">
    <property type="term" value="C:nucleus"/>
    <property type="evidence" value="ECO:0007669"/>
    <property type="project" value="TreeGrafter"/>
</dbReference>
<dbReference type="GO" id="GO:0090263">
    <property type="term" value="P:positive regulation of canonical Wnt signaling pathway"/>
    <property type="evidence" value="ECO:0007669"/>
    <property type="project" value="TreeGrafter"/>
</dbReference>
<dbReference type="Ensembl" id="ENSENLT00000015746.1">
    <property type="protein sequence ID" value="ENSENLP00000015153.1"/>
    <property type="gene ID" value="ENSENLG00000007061.1"/>
</dbReference>
<dbReference type="PANTHER" id="PTHR28567">
    <property type="entry name" value="PROTEIN FAM53A-LIKE ISOFORM X1"/>
    <property type="match status" value="1"/>
</dbReference>
<name>A0A665U699_ECHNA</name>
<evidence type="ECO:0000256" key="2">
    <source>
        <dbReference type="SAM" id="MobiDB-lite"/>
    </source>
</evidence>
<evidence type="ECO:0000256" key="1">
    <source>
        <dbReference type="ARBA" id="ARBA00010984"/>
    </source>
</evidence>
<reference evidence="3" key="3">
    <citation type="submission" date="2025-09" db="UniProtKB">
        <authorList>
            <consortium name="Ensembl"/>
        </authorList>
    </citation>
    <scope>IDENTIFICATION</scope>
</reference>
<sequence>MVIILSKTLEKKKGVNDVRSKNTEKQLGELHAMSRGTTLFPCGTVEADRWLDLGQSCAIQQKAPCQSGASLESLWDVMPEPTSRHWAKEPGSTTAITSLIRDLSLGNSNMTSPDSHITPTTAHYTTTGTSQAPTAPPSKRQCRSLSFSDEFSGFRSSWRPQSSRVWTTVEKRRCHSGGSVRGGGGFSGGHFPIIQRSSSFSLPSRSSIPLAGALDLTFFNQRLPLHPLFTASPVSPTSPSSHHHCLRPLSLSHEQISLPEHQREEASEASSPDSTPELGRRALTQRAGGTGCLPRSRSQPCVLNDKKIGMKRRRPEDAQEQRPSLDLAKMTQKLQTFQSLSWPGFSATDSCQTSLPLPSSKTSSLPDSDFTAVSELGLESRQEVPEDEEEDSSYEELDSDSACSVDSRPGSPVGMIGGKCTLWKGECGTQRDIFQLGGELDLDQIERN</sequence>
<gene>
    <name evidence="3" type="primary">LOC115055363</name>
</gene>
<dbReference type="InParanoid" id="A0A665U699"/>
<dbReference type="Pfam" id="PF15242">
    <property type="entry name" value="FAM53"/>
    <property type="match status" value="1"/>
</dbReference>
<organism evidence="3 4">
    <name type="scientific">Echeneis naucrates</name>
    <name type="common">Live sharksucker</name>
    <dbReference type="NCBI Taxonomy" id="173247"/>
    <lineage>
        <taxon>Eukaryota</taxon>
        <taxon>Metazoa</taxon>
        <taxon>Chordata</taxon>
        <taxon>Craniata</taxon>
        <taxon>Vertebrata</taxon>
        <taxon>Euteleostomi</taxon>
        <taxon>Actinopterygii</taxon>
        <taxon>Neopterygii</taxon>
        <taxon>Teleostei</taxon>
        <taxon>Neoteleostei</taxon>
        <taxon>Acanthomorphata</taxon>
        <taxon>Carangaria</taxon>
        <taxon>Carangiformes</taxon>
        <taxon>Echeneidae</taxon>
        <taxon>Echeneis</taxon>
    </lineage>
</organism>